<protein>
    <submittedName>
        <fullName evidence="1">Uncharacterized protein</fullName>
    </submittedName>
</protein>
<reference evidence="1 2" key="1">
    <citation type="submission" date="2018-12" db="EMBL/GenBank/DDBJ databases">
        <title>Bacillus ochoae sp. nov., Paenibacillus whitsoniae sp. nov., Paenibacillus spiritus sp. nov. Isolated from the Mars Exploration Rover during spacecraft assembly.</title>
        <authorList>
            <person name="Seuylemezian A."/>
            <person name="Vaishampayan P."/>
        </authorList>
    </citation>
    <scope>NUCLEOTIDE SEQUENCE [LARGE SCALE GENOMIC DNA]</scope>
    <source>
        <strain evidence="1 2">MER 54</strain>
    </source>
</reference>
<evidence type="ECO:0000313" key="1">
    <source>
        <dbReference type="EMBL" id="RTE11013.1"/>
    </source>
</evidence>
<dbReference type="RefSeq" id="WP_126140013.1">
    <property type="nucleotide sequence ID" value="NZ_RXHU01000014.1"/>
</dbReference>
<gene>
    <name evidence="1" type="ORF">EJQ19_04585</name>
</gene>
<dbReference type="AlphaFoldDB" id="A0A3S0CCT5"/>
<dbReference type="OrthoDB" id="2655677at2"/>
<dbReference type="EMBL" id="RXHU01000014">
    <property type="protein sequence ID" value="RTE11013.1"/>
    <property type="molecule type" value="Genomic_DNA"/>
</dbReference>
<accession>A0A3S0CCT5</accession>
<comment type="caution">
    <text evidence="1">The sequence shown here is derived from an EMBL/GenBank/DDBJ whole genome shotgun (WGS) entry which is preliminary data.</text>
</comment>
<organism evidence="1 2">
    <name type="scientific">Paenibacillus whitsoniae</name>
    <dbReference type="NCBI Taxonomy" id="2496558"/>
    <lineage>
        <taxon>Bacteria</taxon>
        <taxon>Bacillati</taxon>
        <taxon>Bacillota</taxon>
        <taxon>Bacilli</taxon>
        <taxon>Bacillales</taxon>
        <taxon>Paenibacillaceae</taxon>
        <taxon>Paenibacillus</taxon>
    </lineage>
</organism>
<proteinExistence type="predicted"/>
<keyword evidence="2" id="KW-1185">Reference proteome</keyword>
<dbReference type="Proteomes" id="UP000276128">
    <property type="component" value="Unassembled WGS sequence"/>
</dbReference>
<sequence length="165" mass="19483">MSKLNVNGSDEILLSRHSEAQWNRREQELVRWTSNAKLRRRPKQTMLLDQVHVDAELHKALRLLNQKQVKTEYSCAGVSVLDEPEDHSLYAYLTIYSSKEADRFVQLAMKRMKHRLMVTYEPERNRYDLSSFYIGHNRSFCLLLERSAEIFNNIEPNRNEGVKLS</sequence>
<name>A0A3S0CCT5_9BACL</name>
<evidence type="ECO:0000313" key="2">
    <source>
        <dbReference type="Proteomes" id="UP000276128"/>
    </source>
</evidence>